<dbReference type="EMBL" id="JACHFD010000001">
    <property type="protein sequence ID" value="MBB5349859.1"/>
    <property type="molecule type" value="Genomic_DNA"/>
</dbReference>
<evidence type="ECO:0000256" key="5">
    <source>
        <dbReference type="ARBA" id="ARBA00022490"/>
    </source>
</evidence>
<evidence type="ECO:0000256" key="8">
    <source>
        <dbReference type="PIRNR" id="PIRNR003107"/>
    </source>
</evidence>
<dbReference type="RefSeq" id="WP_184014726.1">
    <property type="nucleotide sequence ID" value="NZ_JACHFD010000001.1"/>
</dbReference>
<comment type="caution">
    <text evidence="10">The sequence shown here is derived from an EMBL/GenBank/DDBJ whole genome shotgun (WGS) entry which is preliminary data.</text>
</comment>
<evidence type="ECO:0000313" key="11">
    <source>
        <dbReference type="Proteomes" id="UP000557717"/>
    </source>
</evidence>
<dbReference type="GO" id="GO:0030643">
    <property type="term" value="P:intracellular phosphate ion homeostasis"/>
    <property type="evidence" value="ECO:0007669"/>
    <property type="project" value="InterPro"/>
</dbReference>
<feature type="domain" description="PhoU" evidence="9">
    <location>
        <begin position="132"/>
        <end position="210"/>
    </location>
</feature>
<evidence type="ECO:0000256" key="4">
    <source>
        <dbReference type="ARBA" id="ARBA00022448"/>
    </source>
</evidence>
<comment type="function">
    <text evidence="7 8">Plays a role in the regulation of phosphate uptake.</text>
</comment>
<dbReference type="PIRSF" id="PIRSF003107">
    <property type="entry name" value="PhoU"/>
    <property type="match status" value="1"/>
</dbReference>
<dbReference type="GO" id="GO:0005737">
    <property type="term" value="C:cytoplasm"/>
    <property type="evidence" value="ECO:0007669"/>
    <property type="project" value="UniProtKB-SubCell"/>
</dbReference>
<dbReference type="PANTHER" id="PTHR42930">
    <property type="entry name" value="PHOSPHATE-SPECIFIC TRANSPORT SYSTEM ACCESSORY PROTEIN PHOU"/>
    <property type="match status" value="1"/>
</dbReference>
<comment type="subcellular location">
    <subcellularLocation>
        <location evidence="1 8">Cytoplasm</location>
    </subcellularLocation>
</comment>
<accession>A0A840V7X1</accession>
<evidence type="ECO:0000313" key="10">
    <source>
        <dbReference type="EMBL" id="MBB5349859.1"/>
    </source>
</evidence>
<evidence type="ECO:0000256" key="6">
    <source>
        <dbReference type="ARBA" id="ARBA00022592"/>
    </source>
</evidence>
<dbReference type="SUPFAM" id="SSF109755">
    <property type="entry name" value="PhoU-like"/>
    <property type="match status" value="1"/>
</dbReference>
<dbReference type="GO" id="GO:0045936">
    <property type="term" value="P:negative regulation of phosphate metabolic process"/>
    <property type="evidence" value="ECO:0007669"/>
    <property type="project" value="InterPro"/>
</dbReference>
<sequence length="240" mass="27064">MPPNHPHIIRDFDESIRKLSESVISMGNQSRLNLQRAVEALIQRDIDRCKAVIADDSEIDEAERSVDAMGMDILLRFHPVARDLRLVISSMKAVASLERISDHAVNIAKRAKKMLSREEIREVRLIEPIYLMADELLRDALASFADRDSTTGRNLAVRDKELDRAHKRVVATLSQLLEEGGANSESYLHLILIVRSLERVGDLAVNVGEDAVFLDAAEDIRYAQRRYARESDDPDTDPAP</sequence>
<name>A0A840V7X1_9BACT</name>
<dbReference type="Proteomes" id="UP000557717">
    <property type="component" value="Unassembled WGS sequence"/>
</dbReference>
<dbReference type="Pfam" id="PF01895">
    <property type="entry name" value="PhoU"/>
    <property type="match status" value="2"/>
</dbReference>
<dbReference type="InterPro" id="IPR026022">
    <property type="entry name" value="PhoU_dom"/>
</dbReference>
<reference evidence="10 11" key="1">
    <citation type="submission" date="2020-08" db="EMBL/GenBank/DDBJ databases">
        <title>Genomic Encyclopedia of Type Strains, Phase IV (KMG-IV): sequencing the most valuable type-strain genomes for metagenomic binning, comparative biology and taxonomic classification.</title>
        <authorList>
            <person name="Goeker M."/>
        </authorList>
    </citation>
    <scope>NUCLEOTIDE SEQUENCE [LARGE SCALE GENOMIC DNA]</scope>
    <source>
        <strain evidence="10 11">YC6886</strain>
    </source>
</reference>
<feature type="domain" description="PhoU" evidence="9">
    <location>
        <begin position="24"/>
        <end position="110"/>
    </location>
</feature>
<proteinExistence type="inferred from homology"/>
<dbReference type="AlphaFoldDB" id="A0A840V7X1"/>
<keyword evidence="5 8" id="KW-0963">Cytoplasm</keyword>
<keyword evidence="4 8" id="KW-0813">Transport</keyword>
<dbReference type="InterPro" id="IPR038078">
    <property type="entry name" value="PhoU-like_sf"/>
</dbReference>
<keyword evidence="6 8" id="KW-0592">Phosphate transport</keyword>
<comment type="similarity">
    <text evidence="2 8">Belongs to the PhoU family.</text>
</comment>
<gene>
    <name evidence="10" type="ORF">HNR46_000080</name>
</gene>
<organism evidence="10 11">
    <name type="scientific">Haloferula luteola</name>
    <dbReference type="NCBI Taxonomy" id="595692"/>
    <lineage>
        <taxon>Bacteria</taxon>
        <taxon>Pseudomonadati</taxon>
        <taxon>Verrucomicrobiota</taxon>
        <taxon>Verrucomicrobiia</taxon>
        <taxon>Verrucomicrobiales</taxon>
        <taxon>Verrucomicrobiaceae</taxon>
        <taxon>Haloferula</taxon>
    </lineage>
</organism>
<evidence type="ECO:0000256" key="2">
    <source>
        <dbReference type="ARBA" id="ARBA00008107"/>
    </source>
</evidence>
<evidence type="ECO:0000256" key="3">
    <source>
        <dbReference type="ARBA" id="ARBA00011738"/>
    </source>
</evidence>
<protein>
    <recommendedName>
        <fullName evidence="8">Phosphate-specific transport system accessory protein PhoU</fullName>
    </recommendedName>
</protein>
<evidence type="ECO:0000256" key="7">
    <source>
        <dbReference type="ARBA" id="ARBA00056181"/>
    </source>
</evidence>
<comment type="subunit">
    <text evidence="3 8">Homodimer.</text>
</comment>
<evidence type="ECO:0000259" key="9">
    <source>
        <dbReference type="Pfam" id="PF01895"/>
    </source>
</evidence>
<dbReference type="Gene3D" id="1.20.58.220">
    <property type="entry name" value="Phosphate transport system protein phou homolog 2, domain 2"/>
    <property type="match status" value="1"/>
</dbReference>
<evidence type="ECO:0000256" key="1">
    <source>
        <dbReference type="ARBA" id="ARBA00004496"/>
    </source>
</evidence>
<dbReference type="InterPro" id="IPR028366">
    <property type="entry name" value="PhoU"/>
</dbReference>
<dbReference type="NCBIfam" id="TIGR02135">
    <property type="entry name" value="phoU_full"/>
    <property type="match status" value="1"/>
</dbReference>
<keyword evidence="11" id="KW-1185">Reference proteome</keyword>
<dbReference type="GO" id="GO:0006817">
    <property type="term" value="P:phosphate ion transport"/>
    <property type="evidence" value="ECO:0007669"/>
    <property type="project" value="UniProtKB-KW"/>
</dbReference>
<dbReference type="PANTHER" id="PTHR42930:SF3">
    <property type="entry name" value="PHOSPHATE-SPECIFIC TRANSPORT SYSTEM ACCESSORY PROTEIN PHOU"/>
    <property type="match status" value="1"/>
</dbReference>
<dbReference type="FunFam" id="1.20.58.220:FF:000004">
    <property type="entry name" value="Phosphate-specific transport system accessory protein PhoU"/>
    <property type="match status" value="1"/>
</dbReference>